<dbReference type="PATRIC" id="fig|187330.3.peg.4074"/>
<dbReference type="STRING" id="187330.AMS58_13095"/>
<dbReference type="PANTHER" id="PTHR30336">
    <property type="entry name" value="INNER MEMBRANE PROTEIN, PROBABLE PERMEASE"/>
    <property type="match status" value="1"/>
</dbReference>
<dbReference type="InterPro" id="IPR051599">
    <property type="entry name" value="Cell_Envelope_Assoc"/>
</dbReference>
<dbReference type="InterPro" id="IPR003848">
    <property type="entry name" value="DUF218"/>
</dbReference>
<dbReference type="GO" id="GO:0043164">
    <property type="term" value="P:Gram-negative-bacterium-type cell wall biogenesis"/>
    <property type="evidence" value="ECO:0007669"/>
    <property type="project" value="TreeGrafter"/>
</dbReference>
<comment type="caution">
    <text evidence="3">The sequence shown here is derived from an EMBL/GenBank/DDBJ whole genome shotgun (WGS) entry which is preliminary data.</text>
</comment>
<feature type="transmembrane region" description="Helical" evidence="1">
    <location>
        <begin position="35"/>
        <end position="56"/>
    </location>
</feature>
<name>A0A0N1EJQ8_9GAMM</name>
<evidence type="ECO:0000313" key="3">
    <source>
        <dbReference type="EMBL" id="KPH63233.1"/>
    </source>
</evidence>
<dbReference type="CDD" id="cd06259">
    <property type="entry name" value="YdcF-like"/>
    <property type="match status" value="1"/>
</dbReference>
<dbReference type="PANTHER" id="PTHR30336:SF4">
    <property type="entry name" value="ENVELOPE BIOGENESIS FACTOR ELYC"/>
    <property type="match status" value="1"/>
</dbReference>
<accession>A0A0N1EJQ8</accession>
<proteinExistence type="predicted"/>
<keyword evidence="1" id="KW-0472">Membrane</keyword>
<organism evidence="3 4">
    <name type="scientific">Pseudoalteromonas porphyrae</name>
    <dbReference type="NCBI Taxonomy" id="187330"/>
    <lineage>
        <taxon>Bacteria</taxon>
        <taxon>Pseudomonadati</taxon>
        <taxon>Pseudomonadota</taxon>
        <taxon>Gammaproteobacteria</taxon>
        <taxon>Alteromonadales</taxon>
        <taxon>Pseudoalteromonadaceae</taxon>
        <taxon>Pseudoalteromonas</taxon>
    </lineage>
</organism>
<evidence type="ECO:0000313" key="4">
    <source>
        <dbReference type="Proteomes" id="UP000037848"/>
    </source>
</evidence>
<evidence type="ECO:0000256" key="1">
    <source>
        <dbReference type="SAM" id="Phobius"/>
    </source>
</evidence>
<keyword evidence="1" id="KW-1133">Transmembrane helix</keyword>
<dbReference type="GO" id="GO:0000270">
    <property type="term" value="P:peptidoglycan metabolic process"/>
    <property type="evidence" value="ECO:0007669"/>
    <property type="project" value="TreeGrafter"/>
</dbReference>
<keyword evidence="4" id="KW-1185">Reference proteome</keyword>
<dbReference type="GO" id="GO:0005886">
    <property type="term" value="C:plasma membrane"/>
    <property type="evidence" value="ECO:0007669"/>
    <property type="project" value="TreeGrafter"/>
</dbReference>
<evidence type="ECO:0000259" key="2">
    <source>
        <dbReference type="Pfam" id="PF02698"/>
    </source>
</evidence>
<reference evidence="3 4" key="1">
    <citation type="submission" date="2015-08" db="EMBL/GenBank/DDBJ databases">
        <title>Draft Genome Sequence of Pseudoalteromonas porphyrae UCD-SED14.</title>
        <authorList>
            <person name="Coil D.A."/>
            <person name="Jospin G."/>
            <person name="Lee R.D."/>
            <person name="Eisen J.A."/>
        </authorList>
    </citation>
    <scope>NUCLEOTIDE SEQUENCE [LARGE SCALE GENOMIC DNA]</scope>
    <source>
        <strain evidence="3 4">UCD-SED14</strain>
    </source>
</reference>
<dbReference type="Pfam" id="PF02698">
    <property type="entry name" value="DUF218"/>
    <property type="match status" value="1"/>
</dbReference>
<dbReference type="AlphaFoldDB" id="A0A0N1EJQ8"/>
<gene>
    <name evidence="3" type="ORF">ADS77_09840</name>
</gene>
<keyword evidence="1" id="KW-0812">Transmembrane</keyword>
<feature type="domain" description="DUF218" evidence="2">
    <location>
        <begin position="79"/>
        <end position="239"/>
    </location>
</feature>
<protein>
    <recommendedName>
        <fullName evidence="2">DUF218 domain-containing protein</fullName>
    </recommendedName>
</protein>
<feature type="transmembrane region" description="Helical" evidence="1">
    <location>
        <begin position="7"/>
        <end position="29"/>
    </location>
</feature>
<dbReference type="OrthoDB" id="9809813at2"/>
<dbReference type="EMBL" id="LHPH01000009">
    <property type="protein sequence ID" value="KPH63233.1"/>
    <property type="molecule type" value="Genomic_DNA"/>
</dbReference>
<sequence length="254" mass="27921">MFELKKILGAMLMPLPLFGLICALCFLIALRNNKVAAFSGLLVTCALMLISTPFMGQKIVDPSTQLQYVFNSKNHSKIDKIVVLGCDLIPNPNLSANSQLGNCAKSRLVEGIRLAYLYPHAQLIVSGGGYGKVTNSHLMQQTAISLGVKANRIKQNPAAMDTADEAKFLAPALVDFKVALVTSSSHMRRAKDLFNAQGVDVIPAATDFYDYSAWPVHKQYVPNVNVLLAVTRQWHEVIGRGWIAVRRWIDPEAL</sequence>
<dbReference type="Proteomes" id="UP000037848">
    <property type="component" value="Unassembled WGS sequence"/>
</dbReference>
<dbReference type="RefSeq" id="WP_054454166.1">
    <property type="nucleotide sequence ID" value="NZ_LHPH01000009.1"/>
</dbReference>